<keyword evidence="3" id="KW-1266">Target cell cytoplasm</keyword>
<evidence type="ECO:0000256" key="1">
    <source>
        <dbReference type="ARBA" id="ARBA00004219"/>
    </source>
</evidence>
<gene>
    <name evidence="7" type="ORF">BKK52_11175</name>
</gene>
<protein>
    <recommendedName>
        <fullName evidence="6">VENN motif-containing domain-containing protein</fullName>
    </recommendedName>
</protein>
<keyword evidence="4" id="KW-0843">Virulence</keyword>
<name>A0A1V3IWP7_9PAST</name>
<accession>A0A1V3IWP7</accession>
<evidence type="ECO:0000256" key="2">
    <source>
        <dbReference type="ARBA" id="ARBA00022656"/>
    </source>
</evidence>
<comment type="subcellular location">
    <subcellularLocation>
        <location evidence="1">Target cell</location>
        <location evidence="1">Target cell cytoplasm</location>
    </subcellularLocation>
</comment>
<evidence type="ECO:0000313" key="7">
    <source>
        <dbReference type="EMBL" id="OOF46636.1"/>
    </source>
</evidence>
<evidence type="ECO:0000256" key="4">
    <source>
        <dbReference type="ARBA" id="ARBA00023026"/>
    </source>
</evidence>
<keyword evidence="8" id="KW-1185">Reference proteome</keyword>
<dbReference type="GO" id="GO:0003824">
    <property type="term" value="F:catalytic activity"/>
    <property type="evidence" value="ECO:0007669"/>
    <property type="project" value="UniProtKB-ARBA"/>
</dbReference>
<reference evidence="7 8" key="1">
    <citation type="submission" date="2016-10" db="EMBL/GenBank/DDBJ databases">
        <title>Rodentibacter gen. nov. and new species.</title>
        <authorList>
            <person name="Christensen H."/>
        </authorList>
    </citation>
    <scope>NUCLEOTIDE SEQUENCE [LARGE SCALE GENOMIC DNA]</scope>
    <source>
        <strain evidence="7 8">H1987082031</strain>
    </source>
</reference>
<dbReference type="InterPro" id="IPR025157">
    <property type="entry name" value="Hemagglutinin_rpt"/>
</dbReference>
<feature type="region of interest" description="Disordered" evidence="5">
    <location>
        <begin position="708"/>
        <end position="731"/>
    </location>
</feature>
<organism evidence="7 8">
    <name type="scientific">Rodentibacter trehalosifermentans</name>
    <dbReference type="NCBI Taxonomy" id="1908263"/>
    <lineage>
        <taxon>Bacteria</taxon>
        <taxon>Pseudomonadati</taxon>
        <taxon>Pseudomonadota</taxon>
        <taxon>Gammaproteobacteria</taxon>
        <taxon>Pasteurellales</taxon>
        <taxon>Pasteurellaceae</taxon>
        <taxon>Rodentibacter</taxon>
    </lineage>
</organism>
<dbReference type="EMBL" id="MLHL01000069">
    <property type="protein sequence ID" value="OOF46636.1"/>
    <property type="molecule type" value="Genomic_DNA"/>
</dbReference>
<dbReference type="GO" id="GO:0090729">
    <property type="term" value="F:toxin activity"/>
    <property type="evidence" value="ECO:0007669"/>
    <property type="project" value="UniProtKB-KW"/>
</dbReference>
<evidence type="ECO:0000313" key="8">
    <source>
        <dbReference type="Proteomes" id="UP000189161"/>
    </source>
</evidence>
<feature type="domain" description="VENN motif-containing" evidence="6">
    <location>
        <begin position="1066"/>
        <end position="1114"/>
    </location>
</feature>
<evidence type="ECO:0000256" key="3">
    <source>
        <dbReference type="ARBA" id="ARBA00022913"/>
    </source>
</evidence>
<proteinExistence type="predicted"/>
<feature type="compositionally biased region" description="Polar residues" evidence="5">
    <location>
        <begin position="760"/>
        <end position="789"/>
    </location>
</feature>
<keyword evidence="2" id="KW-0800">Toxin</keyword>
<evidence type="ECO:0000256" key="5">
    <source>
        <dbReference type="SAM" id="MobiDB-lite"/>
    </source>
</evidence>
<sequence length="1380" mass="145465">MFIHVISANDVLTNTKGDIQNSGVIAGRNLTHLSANNIENLGGSLQGRDLYLFAKNRLDNLGGVLKASENLVGSAQNINIESTLSETADNGRFKHRNIDRIASIQVGDEAHRGKVSLYAKESLTVKGANTSVKGDVDFQAGDKLNFGTVETENKQHYIKDRDNYYKLDQKNEVGNQFNLEGNSRFVGKSAVEMRGISASSQGKMQVLSEGDIHIEESRQQERLSEGIKWTKRGVLQSKTEIRRHIHSYDLAEGSNLDADNITLHSSYGNVNIQGSNVVAENGLTIQAKNIDIKEAENRVYSEDFYSKKKSGLLSGGIGITLGRQKQTTEADQTKHYAAGSQVGSLKGDTALIAENHYTQTASAVSSVKGEVNILAKQVNIQAASDKYETHTKQTFEQKGSTLAITSPILSALQAVQSAVKSADKVGKSKNDRVNAMAAANAGMDVYRAGQAVGQAGKALQDAMGEGGVDSVVGVQITYGQQKSVNQTHTAGKTAATAQVNAGGKVKIVATGAGKASDIHINGADVSGKGGTHLIADNDINLSPAEQHHKERSTHQSRGVNVGAAIKVSNGAAAGVTLGGHYGKGYGNGDEKTYVASHVGDANSQTTLNSGGDVNIINSQVKGNRVSLNSENLNIASLQDTATYKGKQMNVAGSVTVGYGVAVGGSYSQSKINADYAGVNEQAGIYAGDEGYHINVNNHTDLKGAIVTSSQQAEDGAKNRFSTGTLSHSDIENHSNYSGSSFGVSGSVAMNFETPLKEGAAQSSKQATDKNGNPLYTDSQGNTTVNATNADGSTNKVKAAEGLASLQADYGMGYGSDKDNQSSITKSGINTQNITIKDEAAQQRLTGKTAAETIADIKTDITTDNAQAQAQSGKLDNRFDKDKVQKELDLQREVTESFGKTVTETGTLIADKVSEAARKKKYEAAVKLEQAQNALKENDSETNRTLLSQAKANFDSANKEAKEWETGGSQRRILDSALNVLSTALGGRPVAEVIASGLSPTVNYQIKEATTDKNGNVNTTLNLTAHALWGAVEAYAGNRNVAAGAAGAVTGEAAANIIAETLYDKSPNQLSQEEKLTVSALSQVAAGIAGGTVANSSDGAIIAAKTAKEAVENNAEVPIFGNVTPEIFPQAQGEAKLVEVKTEIDKMIREEHPIVMQTFDGLYAIVSATGKVIYVTREVAMEVVPMLVAPEVAGALKLGKAVQFVATHPRVVTLSEKAVEGISKAATSAKSFMTPGQVEVVKTSVQGIQNAVQPLSKMTAEQYAKQAAIGTAAGATAQYVVNGEVNTNNTLKTGLMAPYMLNLPAGMAVLIGSIDTAISAASEGKSQLNEQVNYAQGTTLGSIVEKMAPEPLKPMAPYLGFISGEFMNQFLNYENKKGDKK</sequence>
<comment type="caution">
    <text evidence="7">The sequence shown here is derived from an EMBL/GenBank/DDBJ whole genome shotgun (WGS) entry which is preliminary data.</text>
</comment>
<dbReference type="Proteomes" id="UP000189161">
    <property type="component" value="Unassembled WGS sequence"/>
</dbReference>
<dbReference type="InterPro" id="IPR006914">
    <property type="entry name" value="VENN_dom"/>
</dbReference>
<evidence type="ECO:0000259" key="6">
    <source>
        <dbReference type="Pfam" id="PF04829"/>
    </source>
</evidence>
<dbReference type="Pfam" id="PF13332">
    <property type="entry name" value="Fil_haemagg_2"/>
    <property type="match status" value="2"/>
</dbReference>
<dbReference type="Pfam" id="PF04829">
    <property type="entry name" value="PT-VENN"/>
    <property type="match status" value="1"/>
</dbReference>
<feature type="region of interest" description="Disordered" evidence="5">
    <location>
        <begin position="756"/>
        <end position="789"/>
    </location>
</feature>
<dbReference type="RefSeq" id="WP_244160244.1">
    <property type="nucleotide sequence ID" value="NZ_MLHL01000069.1"/>
</dbReference>